<evidence type="ECO:0000256" key="1">
    <source>
        <dbReference type="ARBA" id="ARBA00005836"/>
    </source>
</evidence>
<protein>
    <submittedName>
        <fullName evidence="3">Peptidase U62, modulator of DNA gyrase</fullName>
    </submittedName>
</protein>
<feature type="domain" description="Metalloprotease TldD/E C-terminal" evidence="2">
    <location>
        <begin position="248"/>
        <end position="494"/>
    </location>
</feature>
<accession>A0ABQ4A863</accession>
<dbReference type="PANTHER" id="PTHR30624">
    <property type="entry name" value="UNCHARACTERIZED PROTEIN TLDD AND PMBA"/>
    <property type="match status" value="1"/>
</dbReference>
<evidence type="ECO:0000259" key="2">
    <source>
        <dbReference type="Pfam" id="PF19289"/>
    </source>
</evidence>
<comment type="caution">
    <text evidence="3">The sequence shown here is derived from an EMBL/GenBank/DDBJ whole genome shotgun (WGS) entry which is preliminary data.</text>
</comment>
<dbReference type="Pfam" id="PF19289">
    <property type="entry name" value="PmbA_TldD_3rd"/>
    <property type="match status" value="1"/>
</dbReference>
<dbReference type="RefSeq" id="WP_239159788.1">
    <property type="nucleotide sequence ID" value="NZ_BAAATV010000046.1"/>
</dbReference>
<name>A0ABQ4A863_9ACTN</name>
<reference evidence="3 4" key="1">
    <citation type="submission" date="2021-01" db="EMBL/GenBank/DDBJ databases">
        <title>Whole genome shotgun sequence of Actinoplanes humidus NBRC 14915.</title>
        <authorList>
            <person name="Komaki H."/>
            <person name="Tamura T."/>
        </authorList>
    </citation>
    <scope>NUCLEOTIDE SEQUENCE [LARGE SCALE GENOMIC DNA]</scope>
    <source>
        <strain evidence="3 4">NBRC 14915</strain>
    </source>
</reference>
<dbReference type="InterPro" id="IPR051463">
    <property type="entry name" value="Peptidase_U62_metallo"/>
</dbReference>
<dbReference type="InterPro" id="IPR045569">
    <property type="entry name" value="Metalloprtase-TldD/E_C"/>
</dbReference>
<dbReference type="SUPFAM" id="SSF111283">
    <property type="entry name" value="Putative modulator of DNA gyrase, PmbA/TldD"/>
    <property type="match status" value="1"/>
</dbReference>
<dbReference type="InterPro" id="IPR036059">
    <property type="entry name" value="TldD/PmbA_sf"/>
</dbReference>
<dbReference type="Proteomes" id="UP000603200">
    <property type="component" value="Unassembled WGS sequence"/>
</dbReference>
<gene>
    <name evidence="3" type="ORF">Ahu01nite_099300</name>
</gene>
<keyword evidence="4" id="KW-1185">Reference proteome</keyword>
<dbReference type="EMBL" id="BOMN01000154">
    <property type="protein sequence ID" value="GIE26828.1"/>
    <property type="molecule type" value="Genomic_DNA"/>
</dbReference>
<sequence>MTAVDPVIEARFQALPLRDLADAALHTALKLGADEAAVRIERIRTAHTVLYDARPRGSDDLVDLALGVQVSCRGTAGFGSVAELTTAGAARAAEYAVAMAGAGSRAGSAFPPADERPAGHAVWSSPCERDPFAVPAAEVVGLLDTWSTRLLAHPVVAHVMAKVTVARENKYYADTNGSSIVQQRTRIHPQVVAVGERSSGGAASMRTVGPPTARGWEYVCGQGWDWNAELAGLPELLAGKLAARPVQPGSYDLVLAPSHLWLTIHESVGHATEMDRMLGSETSYAGGSFVRPGDVGSLLYGSALMTVTADRTSAYGLASAGYDDEGVAAQDWTLVDRGVLVGAQTDRRTAARARADRSTGCAYAESARHEAISRMPNVSLQPDPAGPDETALIAGVENGLYLTGSDSWSIDSQRRSFQFTAQACHLIRNGRLAGQVDGAAYQSDTLTFWRSLVAVGNSSTYGTFGADLCGKGQPVQAAAVSHGAPAAVFTGVRVVDAERDVPR</sequence>
<dbReference type="PANTHER" id="PTHR30624:SF10">
    <property type="entry name" value="CONSERVED PROTEIN"/>
    <property type="match status" value="1"/>
</dbReference>
<evidence type="ECO:0000313" key="3">
    <source>
        <dbReference type="EMBL" id="GIE26828.1"/>
    </source>
</evidence>
<dbReference type="Gene3D" id="3.30.2290.10">
    <property type="entry name" value="PmbA/TldD superfamily"/>
    <property type="match status" value="1"/>
</dbReference>
<organism evidence="3 4">
    <name type="scientific">Winogradskya humida</name>
    <dbReference type="NCBI Taxonomy" id="113566"/>
    <lineage>
        <taxon>Bacteria</taxon>
        <taxon>Bacillati</taxon>
        <taxon>Actinomycetota</taxon>
        <taxon>Actinomycetes</taxon>
        <taxon>Micromonosporales</taxon>
        <taxon>Micromonosporaceae</taxon>
        <taxon>Winogradskya</taxon>
    </lineage>
</organism>
<dbReference type="InterPro" id="IPR035068">
    <property type="entry name" value="TldD/PmbA_N"/>
</dbReference>
<proteinExistence type="inferred from homology"/>
<evidence type="ECO:0000313" key="4">
    <source>
        <dbReference type="Proteomes" id="UP000603200"/>
    </source>
</evidence>
<comment type="similarity">
    <text evidence="1">Belongs to the peptidase U62 family.</text>
</comment>